<comment type="caution">
    <text evidence="2">The sequence shown here is derived from an EMBL/GenBank/DDBJ whole genome shotgun (WGS) entry which is preliminary data.</text>
</comment>
<name>A0A2N8T9Z7_STUST</name>
<feature type="region of interest" description="Disordered" evidence="1">
    <location>
        <begin position="96"/>
        <end position="130"/>
    </location>
</feature>
<dbReference type="Pfam" id="PF11162">
    <property type="entry name" value="DUF2946"/>
    <property type="match status" value="1"/>
</dbReference>
<reference evidence="2 3" key="1">
    <citation type="submission" date="2018-01" db="EMBL/GenBank/DDBJ databases">
        <title>Denitrification phenotypes of diverse strains of Pseudomonas stutzeri.</title>
        <authorList>
            <person name="Milligan D.A."/>
            <person name="Bergaust L."/>
            <person name="Bakken L.R."/>
            <person name="Frostegard A."/>
        </authorList>
    </citation>
    <scope>NUCLEOTIDE SEQUENCE [LARGE SCALE GENOMIC DNA]</scope>
    <source>
        <strain evidence="2 3">24a75</strain>
    </source>
</reference>
<dbReference type="InterPro" id="IPR021333">
    <property type="entry name" value="DUF2946"/>
</dbReference>
<accession>A0A2N8T9Z7</accession>
<sequence length="130" mass="13627">MKHRRLPAWLAGLALLMHLLSMPLAGMLPADAKRLLGWSGHCPAMQAALHRAHALHASAAPAEHDPGSHSGMPPCCCCAGSVGLAALPSAAPSLPQEAGASVISRTEPRSHWPLPRQRWPALNPRASPLA</sequence>
<dbReference type="RefSeq" id="WP_102893234.1">
    <property type="nucleotide sequence ID" value="NZ_JAMOHU010000027.1"/>
</dbReference>
<evidence type="ECO:0000313" key="2">
    <source>
        <dbReference type="EMBL" id="PNG11587.1"/>
    </source>
</evidence>
<dbReference type="Proteomes" id="UP000236023">
    <property type="component" value="Unassembled WGS sequence"/>
</dbReference>
<protein>
    <recommendedName>
        <fullName evidence="4">DUF2946 domain-containing protein</fullName>
    </recommendedName>
</protein>
<dbReference type="AlphaFoldDB" id="A0A2N8T9Z7"/>
<proteinExistence type="predicted"/>
<evidence type="ECO:0000256" key="1">
    <source>
        <dbReference type="SAM" id="MobiDB-lite"/>
    </source>
</evidence>
<evidence type="ECO:0008006" key="4">
    <source>
        <dbReference type="Google" id="ProtNLM"/>
    </source>
</evidence>
<organism evidence="2 3">
    <name type="scientific">Stutzerimonas stutzeri</name>
    <name type="common">Pseudomonas stutzeri</name>
    <dbReference type="NCBI Taxonomy" id="316"/>
    <lineage>
        <taxon>Bacteria</taxon>
        <taxon>Pseudomonadati</taxon>
        <taxon>Pseudomonadota</taxon>
        <taxon>Gammaproteobacteria</taxon>
        <taxon>Pseudomonadales</taxon>
        <taxon>Pseudomonadaceae</taxon>
        <taxon>Stutzerimonas</taxon>
    </lineage>
</organism>
<evidence type="ECO:0000313" key="3">
    <source>
        <dbReference type="Proteomes" id="UP000236023"/>
    </source>
</evidence>
<dbReference type="EMBL" id="POUT01000001">
    <property type="protein sequence ID" value="PNG11587.1"/>
    <property type="molecule type" value="Genomic_DNA"/>
</dbReference>
<gene>
    <name evidence="2" type="ORF">CXK94_03120</name>
</gene>